<gene>
    <name evidence="1" type="ORF">M0R45_037179</name>
</gene>
<organism evidence="1 2">
    <name type="scientific">Rubus argutus</name>
    <name type="common">Southern blackberry</name>
    <dbReference type="NCBI Taxonomy" id="59490"/>
    <lineage>
        <taxon>Eukaryota</taxon>
        <taxon>Viridiplantae</taxon>
        <taxon>Streptophyta</taxon>
        <taxon>Embryophyta</taxon>
        <taxon>Tracheophyta</taxon>
        <taxon>Spermatophyta</taxon>
        <taxon>Magnoliopsida</taxon>
        <taxon>eudicotyledons</taxon>
        <taxon>Gunneridae</taxon>
        <taxon>Pentapetalae</taxon>
        <taxon>rosids</taxon>
        <taxon>fabids</taxon>
        <taxon>Rosales</taxon>
        <taxon>Rosaceae</taxon>
        <taxon>Rosoideae</taxon>
        <taxon>Rosoideae incertae sedis</taxon>
        <taxon>Rubus</taxon>
    </lineage>
</organism>
<proteinExistence type="predicted"/>
<dbReference type="Proteomes" id="UP001457282">
    <property type="component" value="Unassembled WGS sequence"/>
</dbReference>
<sequence length="108" mass="12480">MPLRVVSRTGWIAADSCYSNLGIPHFHNHMDQQYLGMMCSYCNLVVHSLFPNWLNYSQVAVCADHIDKLNENGSHYPWSYSPPDELAILRLPTQLLRENMRMSVLELN</sequence>
<dbReference type="EMBL" id="JBEDUW010000007">
    <property type="protein sequence ID" value="KAK9913361.1"/>
    <property type="molecule type" value="Genomic_DNA"/>
</dbReference>
<accession>A0AAW1W1L3</accession>
<comment type="caution">
    <text evidence="1">The sequence shown here is derived from an EMBL/GenBank/DDBJ whole genome shotgun (WGS) entry which is preliminary data.</text>
</comment>
<dbReference type="AlphaFoldDB" id="A0AAW1W1L3"/>
<protein>
    <submittedName>
        <fullName evidence="1">Uncharacterized protein</fullName>
    </submittedName>
</protein>
<reference evidence="1 2" key="1">
    <citation type="journal article" date="2023" name="G3 (Bethesda)">
        <title>A chromosome-length genome assembly and annotation of blackberry (Rubus argutus, cv. 'Hillquist').</title>
        <authorList>
            <person name="Bruna T."/>
            <person name="Aryal R."/>
            <person name="Dudchenko O."/>
            <person name="Sargent D.J."/>
            <person name="Mead D."/>
            <person name="Buti M."/>
            <person name="Cavallini A."/>
            <person name="Hytonen T."/>
            <person name="Andres J."/>
            <person name="Pham M."/>
            <person name="Weisz D."/>
            <person name="Mascagni F."/>
            <person name="Usai G."/>
            <person name="Natali L."/>
            <person name="Bassil N."/>
            <person name="Fernandez G.E."/>
            <person name="Lomsadze A."/>
            <person name="Armour M."/>
            <person name="Olukolu B."/>
            <person name="Poorten T."/>
            <person name="Britton C."/>
            <person name="Davik J."/>
            <person name="Ashrafi H."/>
            <person name="Aiden E.L."/>
            <person name="Borodovsky M."/>
            <person name="Worthington M."/>
        </authorList>
    </citation>
    <scope>NUCLEOTIDE SEQUENCE [LARGE SCALE GENOMIC DNA]</scope>
    <source>
        <strain evidence="1">PI 553951</strain>
    </source>
</reference>
<evidence type="ECO:0000313" key="1">
    <source>
        <dbReference type="EMBL" id="KAK9913361.1"/>
    </source>
</evidence>
<name>A0AAW1W1L3_RUBAR</name>
<evidence type="ECO:0000313" key="2">
    <source>
        <dbReference type="Proteomes" id="UP001457282"/>
    </source>
</evidence>
<keyword evidence="2" id="KW-1185">Reference proteome</keyword>